<accession>A0ABY0II67</accession>
<dbReference type="EMBL" id="QDKL01000001">
    <property type="protein sequence ID" value="RZF22652.1"/>
    <property type="molecule type" value="Genomic_DNA"/>
</dbReference>
<organism evidence="1 2">
    <name type="scientific">Halobacteriovorax vibrionivorans</name>
    <dbReference type="NCBI Taxonomy" id="2152716"/>
    <lineage>
        <taxon>Bacteria</taxon>
        <taxon>Pseudomonadati</taxon>
        <taxon>Bdellovibrionota</taxon>
        <taxon>Bacteriovoracia</taxon>
        <taxon>Bacteriovoracales</taxon>
        <taxon>Halobacteriovoraceae</taxon>
        <taxon>Halobacteriovorax</taxon>
    </lineage>
</organism>
<dbReference type="PROSITE" id="PS51257">
    <property type="entry name" value="PROKAR_LIPOPROTEIN"/>
    <property type="match status" value="1"/>
</dbReference>
<protein>
    <recommendedName>
        <fullName evidence="3">YtkA-like domain-containing protein</fullName>
    </recommendedName>
</protein>
<gene>
    <name evidence="1" type="ORF">DAY19_02450</name>
</gene>
<dbReference type="RefSeq" id="WP_114705596.1">
    <property type="nucleotide sequence ID" value="NZ_QDKL01000001.1"/>
</dbReference>
<name>A0ABY0II67_9BACT</name>
<dbReference type="Proteomes" id="UP000443582">
    <property type="component" value="Unassembled WGS sequence"/>
</dbReference>
<keyword evidence="2" id="KW-1185">Reference proteome</keyword>
<evidence type="ECO:0000313" key="1">
    <source>
        <dbReference type="EMBL" id="RZF22652.1"/>
    </source>
</evidence>
<proteinExistence type="predicted"/>
<sequence length="125" mass="14206">MFKTIIALLLTTSIIACPYQFESQNLCVDMEWTNGPFDGAPSNFEAVVYDKDSGEKIAPENLKVYVWMMMANGHQHGGPAIEWAYGEDQVIDGTAKFFMGRMKGYWQVRFELNEEIVAVDVELKK</sequence>
<evidence type="ECO:0008006" key="3">
    <source>
        <dbReference type="Google" id="ProtNLM"/>
    </source>
</evidence>
<comment type="caution">
    <text evidence="1">The sequence shown here is derived from an EMBL/GenBank/DDBJ whole genome shotgun (WGS) entry which is preliminary data.</text>
</comment>
<reference evidence="2" key="1">
    <citation type="journal article" date="2019" name="Int. J. Syst. Evol. Microbiol.">
        <title>Halobacteriovorax valvorus sp. nov., a novel prokaryotic predator isolated from coastal seawater of China.</title>
        <authorList>
            <person name="Chen M.-X."/>
        </authorList>
    </citation>
    <scope>NUCLEOTIDE SEQUENCE [LARGE SCALE GENOMIC DNA]</scope>
    <source>
        <strain evidence="2">BL9</strain>
    </source>
</reference>
<evidence type="ECO:0000313" key="2">
    <source>
        <dbReference type="Proteomes" id="UP000443582"/>
    </source>
</evidence>